<evidence type="ECO:0008006" key="4">
    <source>
        <dbReference type="Google" id="ProtNLM"/>
    </source>
</evidence>
<dbReference type="Proteomes" id="UP000277890">
    <property type="component" value="Unassembled WGS sequence"/>
</dbReference>
<dbReference type="AlphaFoldDB" id="A0A428GW50"/>
<sequence length="328" mass="38489">MKKLENFSWQMWQIYALATLVIFLIAGACSFFFTKEAAYVIKERNYVYKGKNQRLTNYTAIGETEPEFPMIALSFKEKDGWSSYDFAVGRKFLAFQDSKQYVGTLKEKDKEEYFRIRYYKLGQEQGDGQTIDVLKLVQDMGYVSIEGEMDNLMYSDGKDEYAKIRINDNDEIYVNLTSKKATKKRPKEAIQFGYGGLYRVLSSPSFLSEKYWDDSKNVTNYPPTLFSYKKNDYQSRLTDGDSDDSARKPEDSRLLSILKKFGYIVVLEENMPLNDSITLTKMFFPDADYFYWSIDKEYTKSGKEEIIRTEEEFKQVIKEEAIEKEFKD</sequence>
<protein>
    <recommendedName>
        <fullName evidence="4">Lipoprotein</fullName>
    </recommendedName>
</protein>
<accession>A0A428GW50</accession>
<keyword evidence="1" id="KW-0812">Transmembrane</keyword>
<reference evidence="2 3" key="1">
    <citation type="submission" date="2018-11" db="EMBL/GenBank/DDBJ databases">
        <title>Species Designations Belie Phenotypic and Genotypic Heterogeneity in Oral Streptococci.</title>
        <authorList>
            <person name="Velsko I."/>
        </authorList>
    </citation>
    <scope>NUCLEOTIDE SEQUENCE [LARGE SCALE GENOMIC DNA]</scope>
    <source>
        <strain evidence="2 3">A54</strain>
    </source>
</reference>
<organism evidence="2 3">
    <name type="scientific">Streptococcus cristatus</name>
    <dbReference type="NCBI Taxonomy" id="45634"/>
    <lineage>
        <taxon>Bacteria</taxon>
        <taxon>Bacillati</taxon>
        <taxon>Bacillota</taxon>
        <taxon>Bacilli</taxon>
        <taxon>Lactobacillales</taxon>
        <taxon>Streptococcaceae</taxon>
        <taxon>Streptococcus</taxon>
    </lineage>
</organism>
<keyword evidence="1" id="KW-0472">Membrane</keyword>
<proteinExistence type="predicted"/>
<comment type="caution">
    <text evidence="2">The sequence shown here is derived from an EMBL/GenBank/DDBJ whole genome shotgun (WGS) entry which is preliminary data.</text>
</comment>
<gene>
    <name evidence="2" type="ORF">D8794_02500</name>
</gene>
<dbReference type="RefSeq" id="WP_125370672.1">
    <property type="nucleotide sequence ID" value="NZ_RJPO01000002.1"/>
</dbReference>
<keyword evidence="1" id="KW-1133">Transmembrane helix</keyword>
<dbReference type="EMBL" id="RJPQ01000002">
    <property type="protein sequence ID" value="RSJ87106.1"/>
    <property type="molecule type" value="Genomic_DNA"/>
</dbReference>
<evidence type="ECO:0000313" key="3">
    <source>
        <dbReference type="Proteomes" id="UP000277890"/>
    </source>
</evidence>
<name>A0A428GW50_STRCR</name>
<evidence type="ECO:0000256" key="1">
    <source>
        <dbReference type="SAM" id="Phobius"/>
    </source>
</evidence>
<dbReference type="PROSITE" id="PS51257">
    <property type="entry name" value="PROKAR_LIPOPROTEIN"/>
    <property type="match status" value="1"/>
</dbReference>
<evidence type="ECO:0000313" key="2">
    <source>
        <dbReference type="EMBL" id="RSJ87106.1"/>
    </source>
</evidence>
<feature type="transmembrane region" description="Helical" evidence="1">
    <location>
        <begin position="12"/>
        <end position="34"/>
    </location>
</feature>